<organism evidence="2 3">
    <name type="scientific">Rubroshorea leprosula</name>
    <dbReference type="NCBI Taxonomy" id="152421"/>
    <lineage>
        <taxon>Eukaryota</taxon>
        <taxon>Viridiplantae</taxon>
        <taxon>Streptophyta</taxon>
        <taxon>Embryophyta</taxon>
        <taxon>Tracheophyta</taxon>
        <taxon>Spermatophyta</taxon>
        <taxon>Magnoliopsida</taxon>
        <taxon>eudicotyledons</taxon>
        <taxon>Gunneridae</taxon>
        <taxon>Pentapetalae</taxon>
        <taxon>rosids</taxon>
        <taxon>malvids</taxon>
        <taxon>Malvales</taxon>
        <taxon>Dipterocarpaceae</taxon>
        <taxon>Rubroshorea</taxon>
    </lineage>
</organism>
<evidence type="ECO:0000313" key="3">
    <source>
        <dbReference type="Proteomes" id="UP001054252"/>
    </source>
</evidence>
<reference evidence="2 3" key="1">
    <citation type="journal article" date="2021" name="Commun. Biol.">
        <title>The genome of Shorea leprosula (Dipterocarpaceae) highlights the ecological relevance of drought in aseasonal tropical rainforests.</title>
        <authorList>
            <person name="Ng K.K.S."/>
            <person name="Kobayashi M.J."/>
            <person name="Fawcett J.A."/>
            <person name="Hatakeyama M."/>
            <person name="Paape T."/>
            <person name="Ng C.H."/>
            <person name="Ang C.C."/>
            <person name="Tnah L.H."/>
            <person name="Lee C.T."/>
            <person name="Nishiyama T."/>
            <person name="Sese J."/>
            <person name="O'Brien M.J."/>
            <person name="Copetti D."/>
            <person name="Mohd Noor M.I."/>
            <person name="Ong R.C."/>
            <person name="Putra M."/>
            <person name="Sireger I.Z."/>
            <person name="Indrioko S."/>
            <person name="Kosugi Y."/>
            <person name="Izuno A."/>
            <person name="Isagi Y."/>
            <person name="Lee S.L."/>
            <person name="Shimizu K.K."/>
        </authorList>
    </citation>
    <scope>NUCLEOTIDE SEQUENCE [LARGE SCALE GENOMIC DNA]</scope>
    <source>
        <strain evidence="2">214</strain>
    </source>
</reference>
<dbReference type="InterPro" id="IPR026960">
    <property type="entry name" value="RVT-Znf"/>
</dbReference>
<dbReference type="AlphaFoldDB" id="A0AAV5HQ37"/>
<comment type="caution">
    <text evidence="2">The sequence shown here is derived from an EMBL/GenBank/DDBJ whole genome shotgun (WGS) entry which is preliminary data.</text>
</comment>
<name>A0AAV5HQ37_9ROSI</name>
<dbReference type="PANTHER" id="PTHR33116">
    <property type="entry name" value="REVERSE TRANSCRIPTASE ZINC-BINDING DOMAIN-CONTAINING PROTEIN-RELATED-RELATED"/>
    <property type="match status" value="1"/>
</dbReference>
<dbReference type="Proteomes" id="UP001054252">
    <property type="component" value="Unassembled WGS sequence"/>
</dbReference>
<dbReference type="PROSITE" id="PS50878">
    <property type="entry name" value="RT_POL"/>
    <property type="match status" value="1"/>
</dbReference>
<evidence type="ECO:0000259" key="1">
    <source>
        <dbReference type="PROSITE" id="PS50878"/>
    </source>
</evidence>
<dbReference type="PANTHER" id="PTHR33116:SF75">
    <property type="entry name" value="RIBONUCLEASE H PROTEIN"/>
    <property type="match status" value="1"/>
</dbReference>
<sequence>MIMEGLNGLVKKAESEGLLQGIEIGKRGLRVSLLQFADDTVILGRADSENILMVKAILRWFEIMSGLRINYSKSSIYGLNVKESWVRGAVGTLRCGIGVKPFSYLGMLIGENPRNKKFWDPIVRKFCGKLAVWKSALLSFGGRLTLLQSVLSALPTFFMSLLLMPSSVNAQLVKIQRVFLWGGGDGGNDEKRKISWVKWEDICGSKVNGGLGVPNLLRRNWALLGKWWYRLGDGKEGLWKRVVIEKYYGGGQEVNISDVEKLRVSKIWGDILRIGGKSNRLKSMLVKGFKWEVGDGSRGGEGKGWVGSKMRKRSCGRLVPSKVSIFGWRLCLDRLPTRRNLQKRGVTFQGDNMMCGLCKKGVEEVDHLFCTCMEAWVVWAKMIKWWGMELVMPDTVKGVAETFIYELGSLVGKEMGAFIFLVTAWYLWYRRNVLWQSNPLECARELKRYKKSLKMFNQQQK</sequence>
<protein>
    <recommendedName>
        <fullName evidence="1">Reverse transcriptase domain-containing protein</fullName>
    </recommendedName>
</protein>
<proteinExistence type="predicted"/>
<evidence type="ECO:0000313" key="2">
    <source>
        <dbReference type="EMBL" id="GKU87734.1"/>
    </source>
</evidence>
<dbReference type="InterPro" id="IPR000477">
    <property type="entry name" value="RT_dom"/>
</dbReference>
<dbReference type="EMBL" id="BPVZ01000002">
    <property type="protein sequence ID" value="GKU87734.1"/>
    <property type="molecule type" value="Genomic_DNA"/>
</dbReference>
<keyword evidence="3" id="KW-1185">Reference proteome</keyword>
<accession>A0AAV5HQ37</accession>
<gene>
    <name evidence="2" type="ORF">SLEP1_g2081</name>
</gene>
<dbReference type="Pfam" id="PF13966">
    <property type="entry name" value="zf-RVT"/>
    <property type="match status" value="1"/>
</dbReference>
<feature type="domain" description="Reverse transcriptase" evidence="1">
    <location>
        <begin position="1"/>
        <end position="109"/>
    </location>
</feature>